<comment type="caution">
    <text evidence="9">The sequence shown here is derived from an EMBL/GenBank/DDBJ whole genome shotgun (WGS) entry which is preliminary data.</text>
</comment>
<dbReference type="GO" id="GO:0046872">
    <property type="term" value="F:metal ion binding"/>
    <property type="evidence" value="ECO:0007669"/>
    <property type="project" value="UniProtKB-KW"/>
</dbReference>
<evidence type="ECO:0000256" key="4">
    <source>
        <dbReference type="ARBA" id="ARBA00022982"/>
    </source>
</evidence>
<dbReference type="PRINTS" id="PR00604">
    <property type="entry name" value="CYTCHRMECIAB"/>
</dbReference>
<dbReference type="Pfam" id="PF00034">
    <property type="entry name" value="Cytochrom_C"/>
    <property type="match status" value="1"/>
</dbReference>
<keyword evidence="2 6" id="KW-0349">Heme</keyword>
<dbReference type="Gene3D" id="1.10.760.10">
    <property type="entry name" value="Cytochrome c-like domain"/>
    <property type="match status" value="1"/>
</dbReference>
<evidence type="ECO:0000256" key="7">
    <source>
        <dbReference type="SAM" id="SignalP"/>
    </source>
</evidence>
<keyword evidence="4" id="KW-0249">Electron transport</keyword>
<evidence type="ECO:0000313" key="9">
    <source>
        <dbReference type="EMBL" id="NTC30825.1"/>
    </source>
</evidence>
<keyword evidence="5 6" id="KW-0408">Iron</keyword>
<dbReference type="RefSeq" id="WP_065658513.1">
    <property type="nucleotide sequence ID" value="NZ_CP123838.1"/>
</dbReference>
<evidence type="ECO:0000313" key="10">
    <source>
        <dbReference type="Proteomes" id="UP000702952"/>
    </source>
</evidence>
<feature type="chain" id="PRO_5041337142" evidence="7">
    <location>
        <begin position="22"/>
        <end position="131"/>
    </location>
</feature>
<gene>
    <name evidence="9" type="ORF">G6M46_22090</name>
</gene>
<evidence type="ECO:0000256" key="2">
    <source>
        <dbReference type="ARBA" id="ARBA00022617"/>
    </source>
</evidence>
<dbReference type="PROSITE" id="PS51007">
    <property type="entry name" value="CYTC"/>
    <property type="match status" value="1"/>
</dbReference>
<dbReference type="EMBL" id="JAAMAY010000030">
    <property type="protein sequence ID" value="NTC30825.1"/>
    <property type="molecule type" value="Genomic_DNA"/>
</dbReference>
<feature type="domain" description="Cytochrome c" evidence="8">
    <location>
        <begin position="23"/>
        <end position="126"/>
    </location>
</feature>
<keyword evidence="1" id="KW-0813">Transport</keyword>
<feature type="signal peptide" evidence="7">
    <location>
        <begin position="1"/>
        <end position="21"/>
    </location>
</feature>
<evidence type="ECO:0000256" key="6">
    <source>
        <dbReference type="PROSITE-ProRule" id="PRU00433"/>
    </source>
</evidence>
<keyword evidence="7" id="KW-0732">Signal</keyword>
<evidence type="ECO:0000256" key="3">
    <source>
        <dbReference type="ARBA" id="ARBA00022723"/>
    </source>
</evidence>
<accession>A0AA44F8V4</accession>
<evidence type="ECO:0000259" key="8">
    <source>
        <dbReference type="PROSITE" id="PS51007"/>
    </source>
</evidence>
<dbReference type="InterPro" id="IPR009056">
    <property type="entry name" value="Cyt_c-like_dom"/>
</dbReference>
<dbReference type="SUPFAM" id="SSF46626">
    <property type="entry name" value="Cytochrome c"/>
    <property type="match status" value="1"/>
</dbReference>
<name>A0AA44F8V4_AGRTU</name>
<dbReference type="Proteomes" id="UP000702952">
    <property type="component" value="Unassembled WGS sequence"/>
</dbReference>
<sequence length="131" mass="13779">MRKRMIITVAMLAASAIPAFSEGDVAKGEAAFKRCSACHAIGEGAKNKVGPQLNGIIGRTAGGDPDYNYSNAMKKAGGEGLVWTPEELRDFLSAPKKKIPGNKMALAGISKPEELDNLIAYIESASSKPAE</sequence>
<dbReference type="PANTHER" id="PTHR11961">
    <property type="entry name" value="CYTOCHROME C"/>
    <property type="match status" value="1"/>
</dbReference>
<evidence type="ECO:0000256" key="5">
    <source>
        <dbReference type="ARBA" id="ARBA00023004"/>
    </source>
</evidence>
<dbReference type="GO" id="GO:0020037">
    <property type="term" value="F:heme binding"/>
    <property type="evidence" value="ECO:0007669"/>
    <property type="project" value="InterPro"/>
</dbReference>
<reference evidence="9" key="1">
    <citation type="journal article" date="2020" name="Science">
        <title>Unexpected conservation and global transmission of agrobacterial virulence plasmids.</title>
        <authorList>
            <person name="Weisberg A.J."/>
            <person name="Davis E.W. 2nd"/>
            <person name="Tabima J."/>
            <person name="Belcher M.S."/>
            <person name="Miller M."/>
            <person name="Kuo C.H."/>
            <person name="Loper J.E."/>
            <person name="Grunwald N.J."/>
            <person name="Putnam M.L."/>
            <person name="Chang J.H."/>
        </authorList>
    </citation>
    <scope>NUCLEOTIDE SEQUENCE</scope>
    <source>
        <strain evidence="9">17-1853-1a</strain>
    </source>
</reference>
<proteinExistence type="predicted"/>
<dbReference type="InterPro" id="IPR036909">
    <property type="entry name" value="Cyt_c-like_dom_sf"/>
</dbReference>
<dbReference type="AlphaFoldDB" id="A0AA44F8V4"/>
<keyword evidence="3 6" id="KW-0479">Metal-binding</keyword>
<dbReference type="InterPro" id="IPR002327">
    <property type="entry name" value="Cyt_c_1A/1B"/>
</dbReference>
<protein>
    <submittedName>
        <fullName evidence="9">Cytochrome c family protein</fullName>
    </submittedName>
</protein>
<organism evidence="9 10">
    <name type="scientific">Agrobacterium tumefaciens</name>
    <dbReference type="NCBI Taxonomy" id="358"/>
    <lineage>
        <taxon>Bacteria</taxon>
        <taxon>Pseudomonadati</taxon>
        <taxon>Pseudomonadota</taxon>
        <taxon>Alphaproteobacteria</taxon>
        <taxon>Hyphomicrobiales</taxon>
        <taxon>Rhizobiaceae</taxon>
        <taxon>Rhizobium/Agrobacterium group</taxon>
        <taxon>Agrobacterium</taxon>
        <taxon>Agrobacterium tumefaciens complex</taxon>
    </lineage>
</organism>
<dbReference type="GO" id="GO:0009055">
    <property type="term" value="F:electron transfer activity"/>
    <property type="evidence" value="ECO:0007669"/>
    <property type="project" value="InterPro"/>
</dbReference>
<evidence type="ECO:0000256" key="1">
    <source>
        <dbReference type="ARBA" id="ARBA00022448"/>
    </source>
</evidence>